<dbReference type="Proteomes" id="UP000032545">
    <property type="component" value="Unassembled WGS sequence"/>
</dbReference>
<accession>A0A0D8BEK3</accession>
<keyword evidence="2" id="KW-0813">Transport</keyword>
<dbReference type="RefSeq" id="WP_011604543.1">
    <property type="nucleotide sequence ID" value="NZ_JYFN01000031.1"/>
</dbReference>
<dbReference type="Pfam" id="PF13459">
    <property type="entry name" value="Fer4_15"/>
    <property type="match status" value="1"/>
</dbReference>
<dbReference type="OrthoDB" id="3215519at2"/>
<dbReference type="EMBL" id="JYFN01000031">
    <property type="protein sequence ID" value="KJE21817.1"/>
    <property type="molecule type" value="Genomic_DNA"/>
</dbReference>
<evidence type="ECO:0000256" key="2">
    <source>
        <dbReference type="ARBA" id="ARBA00022448"/>
    </source>
</evidence>
<reference evidence="9" key="1">
    <citation type="submission" date="2015-02" db="EMBL/GenBank/DDBJ databases">
        <title>Draft Genome of Frankia sp. CpI1-S.</title>
        <authorList>
            <person name="Oshone R.T."/>
            <person name="Ngom M."/>
            <person name="Ghodhbane-Gtari F."/>
            <person name="Gtari M."/>
            <person name="Morris K."/>
            <person name="Thomas K."/>
            <person name="Sen A."/>
            <person name="Tisa L.S."/>
        </authorList>
    </citation>
    <scope>NUCLEOTIDE SEQUENCE [LARGE SCALE GENOMIC DNA]</scope>
    <source>
        <strain evidence="9">CpI1-S</strain>
    </source>
</reference>
<evidence type="ECO:0000256" key="3">
    <source>
        <dbReference type="ARBA" id="ARBA00022723"/>
    </source>
</evidence>
<dbReference type="AlphaFoldDB" id="A0A0D8BEK3"/>
<protein>
    <submittedName>
        <fullName evidence="8">Ferredoxin</fullName>
    </submittedName>
</protein>
<dbReference type="PANTHER" id="PTHR36923:SF3">
    <property type="entry name" value="FERREDOXIN"/>
    <property type="match status" value="1"/>
</dbReference>
<keyword evidence="3" id="KW-0479">Metal-binding</keyword>
<keyword evidence="5" id="KW-0408">Iron</keyword>
<dbReference type="PATRIC" id="fig|1502723.3.peg.3545"/>
<comment type="cofactor">
    <cofactor evidence="1">
        <name>[3Fe-4S] cluster</name>
        <dbReference type="ChEBI" id="CHEBI:21137"/>
    </cofactor>
</comment>
<reference evidence="8 9" key="2">
    <citation type="journal article" date="2016" name="Genome Announc.">
        <title>Permanent Draft Genome Sequences for Two Variants of Frankia sp. Strain CpI1, the First Frankia Strain Isolated from Root Nodules of Comptonia peregrina.</title>
        <authorList>
            <person name="Oshone R."/>
            <person name="Hurst S.G.IV."/>
            <person name="Abebe-Akele F."/>
            <person name="Simpson S."/>
            <person name="Morris K."/>
            <person name="Thomas W.K."/>
            <person name="Tisa L.S."/>
        </authorList>
    </citation>
    <scope>NUCLEOTIDE SEQUENCE [LARGE SCALE GENOMIC DNA]</scope>
    <source>
        <strain evidence="9">CpI1-S</strain>
    </source>
</reference>
<keyword evidence="4" id="KW-0249">Electron transport</keyword>
<organism evidence="8 9">
    <name type="scientific">Frankia torreyi</name>
    <dbReference type="NCBI Taxonomy" id="1856"/>
    <lineage>
        <taxon>Bacteria</taxon>
        <taxon>Bacillati</taxon>
        <taxon>Actinomycetota</taxon>
        <taxon>Actinomycetes</taxon>
        <taxon>Frankiales</taxon>
        <taxon>Frankiaceae</taxon>
        <taxon>Frankia</taxon>
    </lineage>
</organism>
<keyword evidence="9" id="KW-1185">Reference proteome</keyword>
<dbReference type="PANTHER" id="PTHR36923">
    <property type="entry name" value="FERREDOXIN"/>
    <property type="match status" value="1"/>
</dbReference>
<evidence type="ECO:0000256" key="1">
    <source>
        <dbReference type="ARBA" id="ARBA00001927"/>
    </source>
</evidence>
<comment type="caution">
    <text evidence="8">The sequence shown here is derived from an EMBL/GenBank/DDBJ whole genome shotgun (WGS) entry which is preliminary data.</text>
</comment>
<dbReference type="Gene3D" id="3.30.70.20">
    <property type="match status" value="1"/>
</dbReference>
<sequence>MRIHMEQQECSGHGQCYLVNPELYPLDDDGFTALNGDVAVPAGAEDDARRGVAACPQQAISVLAD</sequence>
<evidence type="ECO:0000256" key="4">
    <source>
        <dbReference type="ARBA" id="ARBA00022982"/>
    </source>
</evidence>
<name>A0A0D8BEK3_9ACTN</name>
<evidence type="ECO:0000256" key="7">
    <source>
        <dbReference type="ARBA" id="ARBA00023291"/>
    </source>
</evidence>
<dbReference type="SUPFAM" id="SSF54862">
    <property type="entry name" value="4Fe-4S ferredoxins"/>
    <property type="match status" value="1"/>
</dbReference>
<dbReference type="GO" id="GO:0051538">
    <property type="term" value="F:3 iron, 4 sulfur cluster binding"/>
    <property type="evidence" value="ECO:0007669"/>
    <property type="project" value="UniProtKB-KW"/>
</dbReference>
<evidence type="ECO:0000256" key="5">
    <source>
        <dbReference type="ARBA" id="ARBA00023004"/>
    </source>
</evidence>
<evidence type="ECO:0000313" key="9">
    <source>
        <dbReference type="Proteomes" id="UP000032545"/>
    </source>
</evidence>
<keyword evidence="7" id="KW-0003">3Fe-4S</keyword>
<evidence type="ECO:0000313" key="8">
    <source>
        <dbReference type="EMBL" id="KJE21817.1"/>
    </source>
</evidence>
<evidence type="ECO:0000256" key="6">
    <source>
        <dbReference type="ARBA" id="ARBA00023014"/>
    </source>
</evidence>
<proteinExistence type="predicted"/>
<keyword evidence="6" id="KW-0411">Iron-sulfur</keyword>
<gene>
    <name evidence="8" type="ORF">FF36_03870</name>
</gene>
<dbReference type="GO" id="GO:0046872">
    <property type="term" value="F:metal ion binding"/>
    <property type="evidence" value="ECO:0007669"/>
    <property type="project" value="UniProtKB-KW"/>
</dbReference>
<dbReference type="InterPro" id="IPR051269">
    <property type="entry name" value="Fe-S_cluster_ET"/>
</dbReference>